<comment type="caution">
    <text evidence="2">The sequence shown here is derived from an EMBL/GenBank/DDBJ whole genome shotgun (WGS) entry which is preliminary data.</text>
</comment>
<dbReference type="Gene3D" id="3.40.50.150">
    <property type="entry name" value="Vaccinia Virus protein VP39"/>
    <property type="match status" value="1"/>
</dbReference>
<gene>
    <name evidence="2" type="ORF">GCM10012275_36920</name>
</gene>
<dbReference type="InterPro" id="IPR013216">
    <property type="entry name" value="Methyltransf_11"/>
</dbReference>
<reference evidence="2" key="2">
    <citation type="submission" date="2020-09" db="EMBL/GenBank/DDBJ databases">
        <authorList>
            <person name="Sun Q."/>
            <person name="Zhou Y."/>
        </authorList>
    </citation>
    <scope>NUCLEOTIDE SEQUENCE</scope>
    <source>
        <strain evidence="2">CGMCC 4.5737</strain>
    </source>
</reference>
<feature type="domain" description="Methyltransferase type 11" evidence="1">
    <location>
        <begin position="48"/>
        <end position="134"/>
    </location>
</feature>
<name>A0A8J3CA10_9PSEU</name>
<dbReference type="GO" id="GO:0008757">
    <property type="term" value="F:S-adenosylmethionine-dependent methyltransferase activity"/>
    <property type="evidence" value="ECO:0007669"/>
    <property type="project" value="InterPro"/>
</dbReference>
<evidence type="ECO:0000259" key="1">
    <source>
        <dbReference type="Pfam" id="PF08241"/>
    </source>
</evidence>
<dbReference type="InterPro" id="IPR029063">
    <property type="entry name" value="SAM-dependent_MTases_sf"/>
</dbReference>
<evidence type="ECO:0000313" key="3">
    <source>
        <dbReference type="Proteomes" id="UP000637578"/>
    </source>
</evidence>
<proteinExistence type="predicted"/>
<protein>
    <recommendedName>
        <fullName evidence="1">Methyltransferase type 11 domain-containing protein</fullName>
    </recommendedName>
</protein>
<dbReference type="SUPFAM" id="SSF53335">
    <property type="entry name" value="S-adenosyl-L-methionine-dependent methyltransferases"/>
    <property type="match status" value="1"/>
</dbReference>
<evidence type="ECO:0000313" key="2">
    <source>
        <dbReference type="EMBL" id="GGM62802.1"/>
    </source>
</evidence>
<accession>A0A8J3CA10</accession>
<dbReference type="Proteomes" id="UP000637578">
    <property type="component" value="Unassembled WGS sequence"/>
</dbReference>
<keyword evidence="3" id="KW-1185">Reference proteome</keyword>
<dbReference type="Pfam" id="PF08241">
    <property type="entry name" value="Methyltransf_11"/>
    <property type="match status" value="1"/>
</dbReference>
<reference evidence="2" key="1">
    <citation type="journal article" date="2014" name="Int. J. Syst. Evol. Microbiol.">
        <title>Complete genome sequence of Corynebacterium casei LMG S-19264T (=DSM 44701T), isolated from a smear-ripened cheese.</title>
        <authorList>
            <consortium name="US DOE Joint Genome Institute (JGI-PGF)"/>
            <person name="Walter F."/>
            <person name="Albersmeier A."/>
            <person name="Kalinowski J."/>
            <person name="Ruckert C."/>
        </authorList>
    </citation>
    <scope>NUCLEOTIDE SEQUENCE</scope>
    <source>
        <strain evidence="2">CGMCC 4.5737</strain>
    </source>
</reference>
<dbReference type="AlphaFoldDB" id="A0A8J3CA10"/>
<dbReference type="EMBL" id="BMMK01000017">
    <property type="protein sequence ID" value="GGM62802.1"/>
    <property type="molecule type" value="Genomic_DNA"/>
</dbReference>
<organism evidence="2 3">
    <name type="scientific">Longimycelium tulufanense</name>
    <dbReference type="NCBI Taxonomy" id="907463"/>
    <lineage>
        <taxon>Bacteria</taxon>
        <taxon>Bacillati</taxon>
        <taxon>Actinomycetota</taxon>
        <taxon>Actinomycetes</taxon>
        <taxon>Pseudonocardiales</taxon>
        <taxon>Pseudonocardiaceae</taxon>
        <taxon>Longimycelium</taxon>
    </lineage>
</organism>
<dbReference type="RefSeq" id="WP_189059312.1">
    <property type="nucleotide sequence ID" value="NZ_BMMK01000017.1"/>
</dbReference>
<sequence>MDSGRWHRYLRHYHEENAGVTERLFALLDASPYSWLVEPIRGREGPTLDLACGSAPTRDLLAGQRWVGVDVSFGELQRAIRNGRGPVVLAAAEALPLADNTIAAVSAAMCFPVFTDLDRVFAELHRVSRPGGLLTALVPSRLGPRLAGLRWLRLLRAIGVRDLSWPSPQARDGLPGLLHRAGWSIVDNERRVFRLEITDPPAADLLLDSLYLPEAHAEKLSQVRQRIRVCARPDWWLPLPLRRVVAQLPTKSP</sequence>